<dbReference type="GO" id="GO:0003677">
    <property type="term" value="F:DNA binding"/>
    <property type="evidence" value="ECO:0007669"/>
    <property type="project" value="UniProtKB-KW"/>
</dbReference>
<dbReference type="Gene3D" id="1.10.10.10">
    <property type="entry name" value="Winged helix-like DNA-binding domain superfamily/Winged helix DNA-binding domain"/>
    <property type="match status" value="1"/>
</dbReference>
<evidence type="ECO:0000256" key="2">
    <source>
        <dbReference type="ARBA" id="ARBA00023125"/>
    </source>
</evidence>
<dbReference type="PROSITE" id="PS50987">
    <property type="entry name" value="HTH_ARSR_2"/>
    <property type="match status" value="1"/>
</dbReference>
<dbReference type="GO" id="GO:0003700">
    <property type="term" value="F:DNA-binding transcription factor activity"/>
    <property type="evidence" value="ECO:0007669"/>
    <property type="project" value="InterPro"/>
</dbReference>
<sequence length="104" mass="12072">MLYIPGIMMLEKVSKALADKNRLKIIQYLSTGQRNVSEVADRLNVEENLASHHLRVLAALGFLKNDKKGREVYYRINETRFIALLKDLNRSRVFKEILLKALED</sequence>
<evidence type="ECO:0000313" key="6">
    <source>
        <dbReference type="Proteomes" id="UP000261706"/>
    </source>
</evidence>
<dbReference type="PANTHER" id="PTHR33154">
    <property type="entry name" value="TRANSCRIPTIONAL REGULATOR, ARSR FAMILY"/>
    <property type="match status" value="1"/>
</dbReference>
<dbReference type="AlphaFoldDB" id="A0A354G4B7"/>
<feature type="domain" description="HTH arsR-type" evidence="4">
    <location>
        <begin position="2"/>
        <end position="96"/>
    </location>
</feature>
<evidence type="ECO:0000313" key="5">
    <source>
        <dbReference type="EMBL" id="HBI35855.1"/>
    </source>
</evidence>
<dbReference type="Pfam" id="PF12840">
    <property type="entry name" value="HTH_20"/>
    <property type="match status" value="1"/>
</dbReference>
<dbReference type="CDD" id="cd00090">
    <property type="entry name" value="HTH_ARSR"/>
    <property type="match status" value="1"/>
</dbReference>
<dbReference type="SMART" id="SM00418">
    <property type="entry name" value="HTH_ARSR"/>
    <property type="match status" value="1"/>
</dbReference>
<keyword evidence="3" id="KW-0804">Transcription</keyword>
<evidence type="ECO:0000256" key="3">
    <source>
        <dbReference type="ARBA" id="ARBA00023163"/>
    </source>
</evidence>
<reference evidence="5 6" key="1">
    <citation type="journal article" date="2018" name="Nat. Biotechnol.">
        <title>A standardized bacterial taxonomy based on genome phylogeny substantially revises the tree of life.</title>
        <authorList>
            <person name="Parks D.H."/>
            <person name="Chuvochina M."/>
            <person name="Waite D.W."/>
            <person name="Rinke C."/>
            <person name="Skarshewski A."/>
            <person name="Chaumeil P.A."/>
            <person name="Hugenholtz P."/>
        </authorList>
    </citation>
    <scope>NUCLEOTIDE SEQUENCE [LARGE SCALE GENOMIC DNA]</scope>
    <source>
        <strain evidence="5">UBA12146</strain>
    </source>
</reference>
<accession>A0A354G4B7</accession>
<protein>
    <submittedName>
        <fullName evidence="5">ArsR family transcriptional regulator</fullName>
    </submittedName>
</protein>
<dbReference type="NCBIfam" id="NF033788">
    <property type="entry name" value="HTH_metalloreg"/>
    <property type="match status" value="1"/>
</dbReference>
<keyword evidence="1" id="KW-0805">Transcription regulation</keyword>
<dbReference type="EMBL" id="DNVO01000039">
    <property type="protein sequence ID" value="HBI35855.1"/>
    <property type="molecule type" value="Genomic_DNA"/>
</dbReference>
<dbReference type="InterPro" id="IPR036390">
    <property type="entry name" value="WH_DNA-bd_sf"/>
</dbReference>
<evidence type="ECO:0000256" key="1">
    <source>
        <dbReference type="ARBA" id="ARBA00023015"/>
    </source>
</evidence>
<keyword evidence="2" id="KW-0238">DNA-binding</keyword>
<organism evidence="5 6">
    <name type="scientific">candidate division WWE3 bacterium</name>
    <dbReference type="NCBI Taxonomy" id="2053526"/>
    <lineage>
        <taxon>Bacteria</taxon>
        <taxon>Katanobacteria</taxon>
    </lineage>
</organism>
<comment type="caution">
    <text evidence="5">The sequence shown here is derived from an EMBL/GenBank/DDBJ whole genome shotgun (WGS) entry which is preliminary data.</text>
</comment>
<proteinExistence type="predicted"/>
<dbReference type="Proteomes" id="UP000261706">
    <property type="component" value="Unassembled WGS sequence"/>
</dbReference>
<dbReference type="InterPro" id="IPR001845">
    <property type="entry name" value="HTH_ArsR_DNA-bd_dom"/>
</dbReference>
<gene>
    <name evidence="5" type="ORF">DDY47_02920</name>
</gene>
<dbReference type="PANTHER" id="PTHR33154:SF33">
    <property type="entry name" value="TRANSCRIPTIONAL REPRESSOR SDPR"/>
    <property type="match status" value="1"/>
</dbReference>
<dbReference type="SUPFAM" id="SSF46785">
    <property type="entry name" value="Winged helix' DNA-binding domain"/>
    <property type="match status" value="1"/>
</dbReference>
<dbReference type="InterPro" id="IPR051081">
    <property type="entry name" value="HTH_MetalResp_TranReg"/>
</dbReference>
<name>A0A354G4B7_UNCKA</name>
<dbReference type="InterPro" id="IPR036388">
    <property type="entry name" value="WH-like_DNA-bd_sf"/>
</dbReference>
<evidence type="ECO:0000259" key="4">
    <source>
        <dbReference type="PROSITE" id="PS50987"/>
    </source>
</evidence>
<dbReference type="PRINTS" id="PR00778">
    <property type="entry name" value="HTHARSR"/>
</dbReference>
<dbReference type="InterPro" id="IPR011991">
    <property type="entry name" value="ArsR-like_HTH"/>
</dbReference>